<dbReference type="SUPFAM" id="SSF109998">
    <property type="entry name" value="Triger factor/SurA peptide-binding domain-like"/>
    <property type="match status" value="1"/>
</dbReference>
<evidence type="ECO:0000256" key="1">
    <source>
        <dbReference type="ARBA" id="ARBA00000971"/>
    </source>
</evidence>
<dbReference type="EC" id="5.2.1.8" evidence="2"/>
<evidence type="ECO:0000313" key="7">
    <source>
        <dbReference type="EMBL" id="RUQ23975.1"/>
    </source>
</evidence>
<accession>A0A433H6N8</accession>
<dbReference type="PANTHER" id="PTHR47245:SF1">
    <property type="entry name" value="FOLDASE PROTEIN PRSA"/>
    <property type="match status" value="1"/>
</dbReference>
<keyword evidence="3" id="KW-0732">Signal</keyword>
<comment type="catalytic activity">
    <reaction evidence="1">
        <text>[protein]-peptidylproline (omega=180) = [protein]-peptidylproline (omega=0)</text>
        <dbReference type="Rhea" id="RHEA:16237"/>
        <dbReference type="Rhea" id="RHEA-COMP:10747"/>
        <dbReference type="Rhea" id="RHEA-COMP:10748"/>
        <dbReference type="ChEBI" id="CHEBI:83833"/>
        <dbReference type="ChEBI" id="CHEBI:83834"/>
        <dbReference type="EC" id="5.2.1.8"/>
    </reaction>
</comment>
<feature type="coiled-coil region" evidence="6">
    <location>
        <begin position="86"/>
        <end position="130"/>
    </location>
</feature>
<evidence type="ECO:0000313" key="8">
    <source>
        <dbReference type="Proteomes" id="UP000267430"/>
    </source>
</evidence>
<proteinExistence type="predicted"/>
<dbReference type="Pfam" id="PF13624">
    <property type="entry name" value="SurA_N_3"/>
    <property type="match status" value="1"/>
</dbReference>
<keyword evidence="5 7" id="KW-0413">Isomerase</keyword>
<sequence length="213" mass="24632">MQFQKDFLEEMQKKLNKQKVDDKETVAIVNDKKLMGRDYNMALSSLQMQMQQMGQDPTSKEAAKQVKEQTINNLVGQTLILQEADKKGYQASEEEVEKQVAKMKEQFKDDKKLEAALKQADLDMETLKIQTAENVQYTKYIEKEIPVEEVSDKEIQAYYDQMVQQGSAGGQEIPKLEEVKPQIMQQLVQQKQQEKLAQQVEKLKKNAEVDIKI</sequence>
<dbReference type="InterPro" id="IPR050245">
    <property type="entry name" value="PrsA_foldase"/>
</dbReference>
<comment type="caution">
    <text evidence="7">The sequence shown here is derived from an EMBL/GenBank/DDBJ whole genome shotgun (WGS) entry which is preliminary data.</text>
</comment>
<dbReference type="InterPro" id="IPR027304">
    <property type="entry name" value="Trigger_fact/SurA_dom_sf"/>
</dbReference>
<evidence type="ECO:0000256" key="3">
    <source>
        <dbReference type="ARBA" id="ARBA00022729"/>
    </source>
</evidence>
<keyword evidence="4" id="KW-0697">Rotamase</keyword>
<dbReference type="OrthoDB" id="4775280at2"/>
<evidence type="ECO:0000256" key="6">
    <source>
        <dbReference type="SAM" id="Coils"/>
    </source>
</evidence>
<dbReference type="PANTHER" id="PTHR47245">
    <property type="entry name" value="PEPTIDYLPROLYL ISOMERASE"/>
    <property type="match status" value="1"/>
</dbReference>
<gene>
    <name evidence="7" type="ORF">ELQ35_22285</name>
</gene>
<dbReference type="Gene3D" id="1.10.4030.10">
    <property type="entry name" value="Porin chaperone SurA, peptide-binding domain"/>
    <property type="match status" value="1"/>
</dbReference>
<dbReference type="GO" id="GO:0003755">
    <property type="term" value="F:peptidyl-prolyl cis-trans isomerase activity"/>
    <property type="evidence" value="ECO:0007669"/>
    <property type="project" value="UniProtKB-KW"/>
</dbReference>
<organism evidence="7 8">
    <name type="scientific">Peribacillus cavernae</name>
    <dbReference type="NCBI Taxonomy" id="1674310"/>
    <lineage>
        <taxon>Bacteria</taxon>
        <taxon>Bacillati</taxon>
        <taxon>Bacillota</taxon>
        <taxon>Bacilli</taxon>
        <taxon>Bacillales</taxon>
        <taxon>Bacillaceae</taxon>
        <taxon>Peribacillus</taxon>
    </lineage>
</organism>
<evidence type="ECO:0000256" key="4">
    <source>
        <dbReference type="ARBA" id="ARBA00023110"/>
    </source>
</evidence>
<reference evidence="7 8" key="1">
    <citation type="submission" date="2018-12" db="EMBL/GenBank/DDBJ databases">
        <title>Bacillus chawlae sp. nov., Bacillus glennii sp. nov., and Bacillus saganii sp. nov. Isolated from the Vehicle Assembly Building at Kennedy Space Center where the Viking Spacecraft were Assembled.</title>
        <authorList>
            <person name="Seuylemezian A."/>
            <person name="Vaishampayan P."/>
        </authorList>
    </citation>
    <scope>NUCLEOTIDE SEQUENCE [LARGE SCALE GENOMIC DNA]</scope>
    <source>
        <strain evidence="7 8">L5</strain>
    </source>
</reference>
<dbReference type="Proteomes" id="UP000267430">
    <property type="component" value="Unassembled WGS sequence"/>
</dbReference>
<keyword evidence="8" id="KW-1185">Reference proteome</keyword>
<evidence type="ECO:0000256" key="5">
    <source>
        <dbReference type="ARBA" id="ARBA00023235"/>
    </source>
</evidence>
<protein>
    <recommendedName>
        <fullName evidence="2">peptidylprolyl isomerase</fullName>
        <ecNumber evidence="2">5.2.1.8</ecNumber>
    </recommendedName>
</protein>
<evidence type="ECO:0000256" key="2">
    <source>
        <dbReference type="ARBA" id="ARBA00013194"/>
    </source>
</evidence>
<dbReference type="EMBL" id="RYZZ01000060">
    <property type="protein sequence ID" value="RUQ23975.1"/>
    <property type="molecule type" value="Genomic_DNA"/>
</dbReference>
<dbReference type="AlphaFoldDB" id="A0A433H6N8"/>
<keyword evidence="6" id="KW-0175">Coiled coil</keyword>
<name>A0A433H6N8_9BACI</name>